<reference evidence="2" key="1">
    <citation type="journal article" date="2021" name="Proc. Natl. Acad. Sci. U.S.A.">
        <title>A Catalog of Tens of Thousands of Viruses from Human Metagenomes Reveals Hidden Associations with Chronic Diseases.</title>
        <authorList>
            <person name="Tisza M.J."/>
            <person name="Buck C.B."/>
        </authorList>
    </citation>
    <scope>NUCLEOTIDE SEQUENCE</scope>
    <source>
        <strain evidence="2">CtZSu31</strain>
    </source>
</reference>
<proteinExistence type="predicted"/>
<feature type="region of interest" description="Disordered" evidence="1">
    <location>
        <begin position="15"/>
        <end position="38"/>
    </location>
</feature>
<evidence type="ECO:0000256" key="1">
    <source>
        <dbReference type="SAM" id="MobiDB-lite"/>
    </source>
</evidence>
<dbReference type="EMBL" id="BK015047">
    <property type="protein sequence ID" value="DAD88781.1"/>
    <property type="molecule type" value="Genomic_DNA"/>
</dbReference>
<accession>A0A8S5N291</accession>
<evidence type="ECO:0000313" key="2">
    <source>
        <dbReference type="EMBL" id="DAD88781.1"/>
    </source>
</evidence>
<feature type="compositionally biased region" description="Basic and acidic residues" evidence="1">
    <location>
        <begin position="23"/>
        <end position="38"/>
    </location>
</feature>
<sequence>MPGLIIKHENTSFRGDYSNYRSHSQERRKAMNENENKQNDKLVELFGKMNDEQRALWIAVGDGMVMAQDIIERRAS</sequence>
<protein>
    <submittedName>
        <fullName evidence="2">Uncharacterized protein</fullName>
    </submittedName>
</protein>
<name>A0A8S5N291_9CAUD</name>
<organism evidence="2">
    <name type="scientific">Myoviridae sp. ctZSu31</name>
    <dbReference type="NCBI Taxonomy" id="2826665"/>
    <lineage>
        <taxon>Viruses</taxon>
        <taxon>Duplodnaviria</taxon>
        <taxon>Heunggongvirae</taxon>
        <taxon>Uroviricota</taxon>
        <taxon>Caudoviricetes</taxon>
    </lineage>
</organism>